<dbReference type="KEGG" id="ccos:Pan44_38740"/>
<feature type="signal peptide" evidence="1">
    <location>
        <begin position="1"/>
        <end position="19"/>
    </location>
</feature>
<dbReference type="RefSeq" id="WP_231754098.1">
    <property type="nucleotide sequence ID" value="NZ_CP036271.1"/>
</dbReference>
<evidence type="ECO:0008006" key="4">
    <source>
        <dbReference type="Google" id="ProtNLM"/>
    </source>
</evidence>
<evidence type="ECO:0000313" key="3">
    <source>
        <dbReference type="Proteomes" id="UP000315700"/>
    </source>
</evidence>
<dbReference type="EMBL" id="CP036271">
    <property type="protein sequence ID" value="QDT55826.1"/>
    <property type="molecule type" value="Genomic_DNA"/>
</dbReference>
<organism evidence="2 3">
    <name type="scientific">Caulifigura coniformis</name>
    <dbReference type="NCBI Taxonomy" id="2527983"/>
    <lineage>
        <taxon>Bacteria</taxon>
        <taxon>Pseudomonadati</taxon>
        <taxon>Planctomycetota</taxon>
        <taxon>Planctomycetia</taxon>
        <taxon>Planctomycetales</taxon>
        <taxon>Planctomycetaceae</taxon>
        <taxon>Caulifigura</taxon>
    </lineage>
</organism>
<dbReference type="InParanoid" id="A0A517SI73"/>
<accession>A0A517SI73</accession>
<feature type="chain" id="PRO_5021883449" description="PEP-CTERM protein-sorting domain-containing protein" evidence="1">
    <location>
        <begin position="20"/>
        <end position="217"/>
    </location>
</feature>
<name>A0A517SI73_9PLAN</name>
<protein>
    <recommendedName>
        <fullName evidence="4">PEP-CTERM protein-sorting domain-containing protein</fullName>
    </recommendedName>
</protein>
<keyword evidence="1" id="KW-0732">Signal</keyword>
<dbReference type="Proteomes" id="UP000315700">
    <property type="component" value="Chromosome"/>
</dbReference>
<proteinExistence type="predicted"/>
<evidence type="ECO:0000256" key="1">
    <source>
        <dbReference type="SAM" id="SignalP"/>
    </source>
</evidence>
<dbReference type="AlphaFoldDB" id="A0A517SI73"/>
<gene>
    <name evidence="2" type="ORF">Pan44_38740</name>
</gene>
<reference evidence="2 3" key="1">
    <citation type="submission" date="2019-02" db="EMBL/GenBank/DDBJ databases">
        <title>Deep-cultivation of Planctomycetes and their phenomic and genomic characterization uncovers novel biology.</title>
        <authorList>
            <person name="Wiegand S."/>
            <person name="Jogler M."/>
            <person name="Boedeker C."/>
            <person name="Pinto D."/>
            <person name="Vollmers J."/>
            <person name="Rivas-Marin E."/>
            <person name="Kohn T."/>
            <person name="Peeters S.H."/>
            <person name="Heuer A."/>
            <person name="Rast P."/>
            <person name="Oberbeckmann S."/>
            <person name="Bunk B."/>
            <person name="Jeske O."/>
            <person name="Meyerdierks A."/>
            <person name="Storesund J.E."/>
            <person name="Kallscheuer N."/>
            <person name="Luecker S."/>
            <person name="Lage O.M."/>
            <person name="Pohl T."/>
            <person name="Merkel B.J."/>
            <person name="Hornburger P."/>
            <person name="Mueller R.-W."/>
            <person name="Bruemmer F."/>
            <person name="Labrenz M."/>
            <person name="Spormann A.M."/>
            <person name="Op den Camp H."/>
            <person name="Overmann J."/>
            <person name="Amann R."/>
            <person name="Jetten M.S.M."/>
            <person name="Mascher T."/>
            <person name="Medema M.H."/>
            <person name="Devos D.P."/>
            <person name="Kaster A.-K."/>
            <person name="Ovreas L."/>
            <person name="Rohde M."/>
            <person name="Galperin M.Y."/>
            <person name="Jogler C."/>
        </authorList>
    </citation>
    <scope>NUCLEOTIDE SEQUENCE [LARGE SCALE GENOMIC DNA]</scope>
    <source>
        <strain evidence="2 3">Pan44</strain>
    </source>
</reference>
<sequence length="217" mass="23144" precursor="true">MFKVYALGIALAWCGAARADVIFMNDIVGISPADQNSFTSGQVVHTGLVVSGIGRGPGLSPTGNPQNSYAVTGWSRDISPDDYFAFTIAPNDGCKVDYSSFSFTGDRFRFGPDAVTFRSSLDSFGADIGTAPWQGGVIHLDLPEFQDVVAPIEFRFYAHGGAQTTGGYALMDFAFSGTVSEISAVPEPSSMLLTFIPLAAGFRCMCRRRRAAHRTGA</sequence>
<evidence type="ECO:0000313" key="2">
    <source>
        <dbReference type="EMBL" id="QDT55826.1"/>
    </source>
</evidence>
<keyword evidence="3" id="KW-1185">Reference proteome</keyword>